<dbReference type="EMBL" id="CACVKT020006695">
    <property type="protein sequence ID" value="CAC5403195.1"/>
    <property type="molecule type" value="Genomic_DNA"/>
</dbReference>
<protein>
    <submittedName>
        <fullName evidence="2">Uncharacterized protein</fullName>
    </submittedName>
</protein>
<feature type="compositionally biased region" description="Polar residues" evidence="1">
    <location>
        <begin position="100"/>
        <end position="114"/>
    </location>
</feature>
<sequence>MNTKSVLTEDEERSFGLLRRISETTSNRKPDTEVPYPNVSTDIQATTTNSVEQSDDEQEPAFIQTVEETHSNHEETDDEQEPAFIPTVEENHSNHEETDTTVNRPIQATTTSNDEQSDDEQEPAFIPTVEENHSNHEETDDDPMTIPAKQIVSLSGDHCKDHQLSNHTAHTGDKKLAARKVMDKQLSTNKKSAVCDNDDRLSCTASTCRTTIRKRRLQVKRNLFEDKKGKSNKRILIDLGQIDKMNMVHQYVLDSSKVMADVQKPKTEMDFCKDLLGDENREIIDVIKYQIRLEKYPGNRSFQSSLDIAMAKLQTAISKEHNTLKKVFLESKYNPKISGNLKKAEILLKKWKIYFF</sequence>
<reference evidence="2 3" key="1">
    <citation type="submission" date="2020-06" db="EMBL/GenBank/DDBJ databases">
        <authorList>
            <person name="Li R."/>
            <person name="Bekaert M."/>
        </authorList>
    </citation>
    <scope>NUCLEOTIDE SEQUENCE [LARGE SCALE GENOMIC DNA]</scope>
    <source>
        <strain evidence="3">wild</strain>
    </source>
</reference>
<accession>A0A6J8D547</accession>
<feature type="compositionally biased region" description="Basic and acidic residues" evidence="1">
    <location>
        <begin position="20"/>
        <end position="32"/>
    </location>
</feature>
<evidence type="ECO:0000313" key="2">
    <source>
        <dbReference type="EMBL" id="CAC5403195.1"/>
    </source>
</evidence>
<gene>
    <name evidence="2" type="ORF">MCOR_37100</name>
</gene>
<dbReference type="Proteomes" id="UP000507470">
    <property type="component" value="Unassembled WGS sequence"/>
</dbReference>
<evidence type="ECO:0000256" key="1">
    <source>
        <dbReference type="SAM" id="MobiDB-lite"/>
    </source>
</evidence>
<feature type="region of interest" description="Disordered" evidence="1">
    <location>
        <begin position="91"/>
        <end position="122"/>
    </location>
</feature>
<feature type="region of interest" description="Disordered" evidence="1">
    <location>
        <begin position="1"/>
        <end position="61"/>
    </location>
</feature>
<keyword evidence="3" id="KW-1185">Reference proteome</keyword>
<organism evidence="2 3">
    <name type="scientific">Mytilus coruscus</name>
    <name type="common">Sea mussel</name>
    <dbReference type="NCBI Taxonomy" id="42192"/>
    <lineage>
        <taxon>Eukaryota</taxon>
        <taxon>Metazoa</taxon>
        <taxon>Spiralia</taxon>
        <taxon>Lophotrochozoa</taxon>
        <taxon>Mollusca</taxon>
        <taxon>Bivalvia</taxon>
        <taxon>Autobranchia</taxon>
        <taxon>Pteriomorphia</taxon>
        <taxon>Mytilida</taxon>
        <taxon>Mytiloidea</taxon>
        <taxon>Mytilidae</taxon>
        <taxon>Mytilinae</taxon>
        <taxon>Mytilus</taxon>
    </lineage>
</organism>
<name>A0A6J8D547_MYTCO</name>
<evidence type="ECO:0000313" key="3">
    <source>
        <dbReference type="Proteomes" id="UP000507470"/>
    </source>
</evidence>
<dbReference type="OrthoDB" id="6180385at2759"/>
<dbReference type="AlphaFoldDB" id="A0A6J8D547"/>
<feature type="compositionally biased region" description="Polar residues" evidence="1">
    <location>
        <begin position="38"/>
        <end position="52"/>
    </location>
</feature>
<proteinExistence type="predicted"/>